<proteinExistence type="predicted"/>
<reference evidence="1" key="1">
    <citation type="journal article" date="2021" name="New Phytol.">
        <title>Evolutionary innovations through gain and loss of genes in the ectomycorrhizal Boletales.</title>
        <authorList>
            <person name="Wu G."/>
            <person name="Miyauchi S."/>
            <person name="Morin E."/>
            <person name="Kuo A."/>
            <person name="Drula E."/>
            <person name="Varga T."/>
            <person name="Kohler A."/>
            <person name="Feng B."/>
            <person name="Cao Y."/>
            <person name="Lipzen A."/>
            <person name="Daum C."/>
            <person name="Hundley H."/>
            <person name="Pangilinan J."/>
            <person name="Johnson J."/>
            <person name="Barry K."/>
            <person name="LaButti K."/>
            <person name="Ng V."/>
            <person name="Ahrendt S."/>
            <person name="Min B."/>
            <person name="Choi I.G."/>
            <person name="Park H."/>
            <person name="Plett J.M."/>
            <person name="Magnuson J."/>
            <person name="Spatafora J.W."/>
            <person name="Nagy L.G."/>
            <person name="Henrissat B."/>
            <person name="Grigoriev I.V."/>
            <person name="Yang Z.L."/>
            <person name="Xu J."/>
            <person name="Martin F.M."/>
        </authorList>
    </citation>
    <scope>NUCLEOTIDE SEQUENCE</scope>
    <source>
        <strain evidence="1">ATCC 28755</strain>
    </source>
</reference>
<evidence type="ECO:0000313" key="1">
    <source>
        <dbReference type="EMBL" id="KAH7912934.1"/>
    </source>
</evidence>
<dbReference type="EMBL" id="MU267640">
    <property type="protein sequence ID" value="KAH7912934.1"/>
    <property type="molecule type" value="Genomic_DNA"/>
</dbReference>
<dbReference type="Proteomes" id="UP000790377">
    <property type="component" value="Unassembled WGS sequence"/>
</dbReference>
<protein>
    <submittedName>
        <fullName evidence="1">Uncharacterized protein</fullName>
    </submittedName>
</protein>
<sequence length="309" mass="34467">MKIARQHEQDVLQGRPDNMVLDPTKESCSSAHGTQTSPPSIAMEESDDDSLFDEPRESRHIPVTVARRRAPPIPGLFVPDVHVPSGLADEVFQKCMDMYFNGRAGVNQVMLFGRSVPELGGELILGHGLPAFLISFLHELRELLRPVLPSHVHALLFVGKDNIPRARQAIINLYDPGEGISPHVDLLKRFDDGILGISFGSGCVMSFEKAVTEAKEDTGLGAEHRDMDAHKARNQWDLYLPERSILVLSEESRYRWTHAIEGRLSDVVENENDSSEWSTVMRRTRLSITYRWLLPGADIVGTPDQSSVA</sequence>
<gene>
    <name evidence="1" type="ORF">BJ138DRAFT_1147104</name>
</gene>
<organism evidence="1 2">
    <name type="scientific">Hygrophoropsis aurantiaca</name>
    <dbReference type="NCBI Taxonomy" id="72124"/>
    <lineage>
        <taxon>Eukaryota</taxon>
        <taxon>Fungi</taxon>
        <taxon>Dikarya</taxon>
        <taxon>Basidiomycota</taxon>
        <taxon>Agaricomycotina</taxon>
        <taxon>Agaricomycetes</taxon>
        <taxon>Agaricomycetidae</taxon>
        <taxon>Boletales</taxon>
        <taxon>Coniophorineae</taxon>
        <taxon>Hygrophoropsidaceae</taxon>
        <taxon>Hygrophoropsis</taxon>
    </lineage>
</organism>
<accession>A0ACB8AJ36</accession>
<comment type="caution">
    <text evidence="1">The sequence shown here is derived from an EMBL/GenBank/DDBJ whole genome shotgun (WGS) entry which is preliminary data.</text>
</comment>
<keyword evidence="2" id="KW-1185">Reference proteome</keyword>
<name>A0ACB8AJ36_9AGAM</name>
<evidence type="ECO:0000313" key="2">
    <source>
        <dbReference type="Proteomes" id="UP000790377"/>
    </source>
</evidence>